<dbReference type="OrthoDB" id="2199180at2759"/>
<protein>
    <submittedName>
        <fullName evidence="1">Uncharacterized protein</fullName>
    </submittedName>
</protein>
<reference evidence="1 2" key="1">
    <citation type="journal article" date="2017" name="Environ. Microbiol.">
        <title>Decay of the glycolytic pathway and adaptation to intranuclear parasitism within Enterocytozoonidae microsporidia.</title>
        <authorList>
            <person name="Wiredu Boakye D."/>
            <person name="Jaroenlak P."/>
            <person name="Prachumwat A."/>
            <person name="Williams T.A."/>
            <person name="Bateman K.S."/>
            <person name="Itsathitphaisarn O."/>
            <person name="Sritunyalucksana K."/>
            <person name="Paszkiewicz K.H."/>
            <person name="Moore K.A."/>
            <person name="Stentiford G.D."/>
            <person name="Williams B.A."/>
        </authorList>
    </citation>
    <scope>NUCLEOTIDE SEQUENCE [LARGE SCALE GENOMIC DNA]</scope>
    <source>
        <strain evidence="1 2">GB1</strain>
    </source>
</reference>
<name>A0A1Y1S6U4_9MICR</name>
<gene>
    <name evidence="1" type="ORF">ECANGB1_1061</name>
</gene>
<organism evidence="1 2">
    <name type="scientific">Enterospora canceri</name>
    <dbReference type="NCBI Taxonomy" id="1081671"/>
    <lineage>
        <taxon>Eukaryota</taxon>
        <taxon>Fungi</taxon>
        <taxon>Fungi incertae sedis</taxon>
        <taxon>Microsporidia</taxon>
        <taxon>Enterocytozoonidae</taxon>
        <taxon>Enterospora</taxon>
    </lineage>
</organism>
<dbReference type="EMBL" id="LWDP01000030">
    <property type="protein sequence ID" value="ORD94171.1"/>
    <property type="molecule type" value="Genomic_DNA"/>
</dbReference>
<keyword evidence="2" id="KW-1185">Reference proteome</keyword>
<proteinExistence type="predicted"/>
<evidence type="ECO:0000313" key="2">
    <source>
        <dbReference type="Proteomes" id="UP000192639"/>
    </source>
</evidence>
<evidence type="ECO:0000313" key="1">
    <source>
        <dbReference type="EMBL" id="ORD94171.1"/>
    </source>
</evidence>
<dbReference type="AlphaFoldDB" id="A0A1Y1S6U4"/>
<sequence>MAELNYTENDLKDMLDQTMKCKEAPIVFVFEPNGACVSNYKDMSLFDGSIFTKYINNAAGCEPMNFLGNSFVFVQEHEEEKGAVENKMWLFVSREKLDFKEFQDAKVGLCLMYHEAGVFIAALCSEMHLRLIVPNLYNHCVANLDKEEVEAQ</sequence>
<comment type="caution">
    <text evidence="1">The sequence shown here is derived from an EMBL/GenBank/DDBJ whole genome shotgun (WGS) entry which is preliminary data.</text>
</comment>
<dbReference type="VEuPathDB" id="MicrosporidiaDB:ECANGB1_1061"/>
<dbReference type="Proteomes" id="UP000192639">
    <property type="component" value="Unassembled WGS sequence"/>
</dbReference>
<accession>A0A1Y1S6U4</accession>